<feature type="region of interest" description="Disordered" evidence="4">
    <location>
        <begin position="1233"/>
        <end position="1380"/>
    </location>
</feature>
<dbReference type="PROSITE" id="PS50275">
    <property type="entry name" value="SAC"/>
    <property type="match status" value="1"/>
</dbReference>
<feature type="compositionally biased region" description="Polar residues" evidence="4">
    <location>
        <begin position="1042"/>
        <end position="1051"/>
    </location>
</feature>
<dbReference type="InParanoid" id="A0A0G4GVQ1"/>
<dbReference type="STRING" id="1169540.A0A0G4GVQ1"/>
<feature type="compositionally biased region" description="Pro residues" evidence="4">
    <location>
        <begin position="1249"/>
        <end position="1263"/>
    </location>
</feature>
<feature type="region of interest" description="Disordered" evidence="4">
    <location>
        <begin position="1406"/>
        <end position="1435"/>
    </location>
</feature>
<feature type="compositionally biased region" description="Polar residues" evidence="4">
    <location>
        <begin position="912"/>
        <end position="921"/>
    </location>
</feature>
<feature type="compositionally biased region" description="Polar residues" evidence="4">
    <location>
        <begin position="893"/>
        <end position="903"/>
    </location>
</feature>
<dbReference type="InterPro" id="IPR002013">
    <property type="entry name" value="SAC_dom"/>
</dbReference>
<comment type="subcellular location">
    <subcellularLocation>
        <location evidence="1">Endomembrane system</location>
    </subcellularLocation>
</comment>
<feature type="compositionally biased region" description="Acidic residues" evidence="4">
    <location>
        <begin position="633"/>
        <end position="655"/>
    </location>
</feature>
<dbReference type="GO" id="GO:0012505">
    <property type="term" value="C:endomembrane system"/>
    <property type="evidence" value="ECO:0007669"/>
    <property type="project" value="UniProtKB-SubCell"/>
</dbReference>
<evidence type="ECO:0000313" key="7">
    <source>
        <dbReference type="Proteomes" id="UP000041254"/>
    </source>
</evidence>
<dbReference type="InterPro" id="IPR043573">
    <property type="entry name" value="Fig4-like"/>
</dbReference>
<feature type="compositionally biased region" description="Pro residues" evidence="4">
    <location>
        <begin position="864"/>
        <end position="875"/>
    </location>
</feature>
<evidence type="ECO:0000313" key="6">
    <source>
        <dbReference type="EMBL" id="CEM34996.1"/>
    </source>
</evidence>
<keyword evidence="7" id="KW-1185">Reference proteome</keyword>
<feature type="compositionally biased region" description="Low complexity" evidence="4">
    <location>
        <begin position="1406"/>
        <end position="1415"/>
    </location>
</feature>
<keyword evidence="3" id="KW-0472">Membrane</keyword>
<dbReference type="EMBL" id="CDMY01000840">
    <property type="protein sequence ID" value="CEM34996.1"/>
    <property type="molecule type" value="Genomic_DNA"/>
</dbReference>
<dbReference type="OrthoDB" id="405996at2759"/>
<dbReference type="Pfam" id="PF02383">
    <property type="entry name" value="Syja_N"/>
    <property type="match status" value="1"/>
</dbReference>
<feature type="region of interest" description="Disordered" evidence="4">
    <location>
        <begin position="966"/>
        <end position="1051"/>
    </location>
</feature>
<evidence type="ECO:0000256" key="2">
    <source>
        <dbReference type="ARBA" id="ARBA00022801"/>
    </source>
</evidence>
<dbReference type="PANTHER" id="PTHR45738:SF5">
    <property type="entry name" value="POLYPHOSPHOINOSITIDE PHOSPHATASE"/>
    <property type="match status" value="1"/>
</dbReference>
<feature type="compositionally biased region" description="Acidic residues" evidence="4">
    <location>
        <begin position="925"/>
        <end position="946"/>
    </location>
</feature>
<gene>
    <name evidence="6" type="ORF">Vbra_18790</name>
</gene>
<feature type="compositionally biased region" description="Polar residues" evidence="4">
    <location>
        <begin position="1342"/>
        <end position="1360"/>
    </location>
</feature>
<feature type="compositionally biased region" description="Pro residues" evidence="4">
    <location>
        <begin position="684"/>
        <end position="693"/>
    </location>
</feature>
<feature type="compositionally biased region" description="Basic and acidic residues" evidence="4">
    <location>
        <begin position="1292"/>
        <end position="1318"/>
    </location>
</feature>
<evidence type="ECO:0000256" key="4">
    <source>
        <dbReference type="SAM" id="MobiDB-lite"/>
    </source>
</evidence>
<organism evidence="6 7">
    <name type="scientific">Vitrella brassicaformis (strain CCMP3155)</name>
    <dbReference type="NCBI Taxonomy" id="1169540"/>
    <lineage>
        <taxon>Eukaryota</taxon>
        <taxon>Sar</taxon>
        <taxon>Alveolata</taxon>
        <taxon>Colpodellida</taxon>
        <taxon>Vitrellaceae</taxon>
        <taxon>Vitrella</taxon>
    </lineage>
</organism>
<protein>
    <recommendedName>
        <fullName evidence="5">SAC domain-containing protein</fullName>
    </recommendedName>
</protein>
<feature type="region of interest" description="Disordered" evidence="4">
    <location>
        <begin position="1137"/>
        <end position="1206"/>
    </location>
</feature>
<feature type="domain" description="SAC" evidence="5">
    <location>
        <begin position="148"/>
        <end position="501"/>
    </location>
</feature>
<sequence>MLGRQDYPCPFHRYTVYQNRMHVFLVGHDKIRNDYSILKISRADAVDTLVMREGETRYSEKEFAERFAVIQKSEGFQKVVEGSGIIGFPRFLQGYYIFIITKHKKVGRVLEHHPVYSIEKTALVALYDSGDSALQDTRKEEIRFRELLNVLNLTKDFYFSHSYDLSKCLQYNYMAASCRAQGIPVPDPKEYMGEWGAAQEFRYVWNYHLMARFLEAPAWAHWCLPIVHGFFAHARCSCFGRAFEIVLIARRSRLFAGTRYRKRGVNAEGNVANDVETEQILFDSCTSQAAMAFVQNRSSVPVFWTQEASAMVPKPPILYHKVDPNFTATRNHFSDLFARYGAPILVVNLMKHGRNLNDETELGKKFEAAVNVLNQELPLDARILYKAYDLKNAHRSKSDSVYQALSWLAESIVTRVGFFYVTKPNTRPLRVQTGVMRTNCVDCLDRTNVAQFFVGRCVLAHQLAALAFLPEPKLDFDSQVVSVLSELYDLMGDHLSLQYGGSIAHKKYTRERPRMMKQSKELLTSLKRHYTNSFADSEKQQAMNVFLGVLDPRRDPRPWMVDTDAWLHHDSLDDEYSPGYWWMGPLAFYVDQLLILKLLDPPRKVVYQLTSSIPADNPPVVKLVRPEIADVVWNDESDQGDDESEGEDAESEGEEEQRSQEGEGEDAPVAESKEGEGEGAAEGSPPPQEPQEPPCSLFDSYYKPHKLTSFDKKANLGSSVCIHVHINSSIRRVKLTASRALLNCTPPSKDCPTAAQLCAALVWKEKIGKGEETCYVDRAGKLLPTGTALIAAPDSSIRLPVPPQVATEDLHKYRQYVDGEALFRRGDSTGALTDVRRRQISDFLRRGESHFKLIYYTYRKEPQHAPPRLPFPVPPHLKVRRTRPITRRRESGLNRSSTPSSIASLPRGGPGQTESPLQRSSIDGDYTDDTDTELETDQEGGGQDEEQDVMDYLSYLLQRYHHQQFIPAPRTDRDRGPASGYSSATSKGGRHHKFRTGPPGVTQQASAGSATPGVLPMAWSSRSTGGRRLTLPGFNRNKVPPINTSDMNGGTWSTPWAKMRLEDSAAGPLSVRGVDSSREPRKTVSHSAATGLMRWADVNSLSNLPAFEMNDAAGAGSDSNNRLLWRDDSALQIMRSRTSSHQHGGAGGLDLLWSGKGQSAEGHREMYGHNGGMSGGRQGGGEGERKGGGASTRDDSVPHSASSLTTQQWTDLSRLMQQPHPSQLHFHKRPFAPSLSASNFAPGASTSAAPPPPAPTLQPPTPGESPSSAPVSPFLSARIPSSVPSSATTPKEMSDEKEPGAHRGRDRGGSSANKDSKESPSISHAIFSSLRRFHPPLPPTPSNNRVHQTTSNTTTDSAVSSGRGGFLGGRITPRDRKGSMSFHEGVPVPSSTGHGHHKNKSVSVAVSTAHTAAPSRKNSYVELFNPQPGSSSRLPPLDTWSIQGGASGSSRPPSVGPAVGGHRGYGVREMFWYMNSDDPRPPPASLQAAYGWSVLAEGEEDPELSLLNQAPPPPVPAAARPAAPQTVPHTVGAGVM</sequence>
<dbReference type="GO" id="GO:0043813">
    <property type="term" value="F:phosphatidylinositol-3,5-bisphosphate 5-phosphatase activity"/>
    <property type="evidence" value="ECO:0007669"/>
    <property type="project" value="InterPro"/>
</dbReference>
<dbReference type="Proteomes" id="UP000041254">
    <property type="component" value="Unassembled WGS sequence"/>
</dbReference>
<feature type="region of interest" description="Disordered" evidence="4">
    <location>
        <begin position="1500"/>
        <end position="1536"/>
    </location>
</feature>
<keyword evidence="2" id="KW-0378">Hydrolase</keyword>
<name>A0A0G4GVQ1_VITBC</name>
<feature type="region of interest" description="Disordered" evidence="4">
    <location>
        <begin position="631"/>
        <end position="698"/>
    </location>
</feature>
<accession>A0A0G4GVQ1</accession>
<reference evidence="6 7" key="1">
    <citation type="submission" date="2014-11" db="EMBL/GenBank/DDBJ databases">
        <authorList>
            <person name="Zhu J."/>
            <person name="Qi W."/>
            <person name="Song R."/>
        </authorList>
    </citation>
    <scope>NUCLEOTIDE SEQUENCE [LARGE SCALE GENOMIC DNA]</scope>
</reference>
<evidence type="ECO:0000259" key="5">
    <source>
        <dbReference type="PROSITE" id="PS50275"/>
    </source>
</evidence>
<evidence type="ECO:0000256" key="1">
    <source>
        <dbReference type="ARBA" id="ARBA00004308"/>
    </source>
</evidence>
<feature type="compositionally biased region" description="Polar residues" evidence="4">
    <location>
        <begin position="1282"/>
        <end position="1291"/>
    </location>
</feature>
<dbReference type="VEuPathDB" id="CryptoDB:Vbra_18790"/>
<feature type="compositionally biased region" description="Basic and acidic residues" evidence="4">
    <location>
        <begin position="1182"/>
        <end position="1197"/>
    </location>
</feature>
<dbReference type="PANTHER" id="PTHR45738">
    <property type="entry name" value="POLYPHOSPHOINOSITIDE PHOSPHATASE"/>
    <property type="match status" value="1"/>
</dbReference>
<dbReference type="GO" id="GO:0046856">
    <property type="term" value="P:phosphatidylinositol dephosphorylation"/>
    <property type="evidence" value="ECO:0007669"/>
    <property type="project" value="InterPro"/>
</dbReference>
<proteinExistence type="predicted"/>
<feature type="region of interest" description="Disordered" evidence="4">
    <location>
        <begin position="864"/>
        <end position="946"/>
    </location>
</feature>
<evidence type="ECO:0000256" key="3">
    <source>
        <dbReference type="ARBA" id="ARBA00023136"/>
    </source>
</evidence>
<feature type="compositionally biased region" description="Basic residues" evidence="4">
    <location>
        <begin position="877"/>
        <end position="886"/>
    </location>
</feature>
<feature type="compositionally biased region" description="Gly residues" evidence="4">
    <location>
        <begin position="1169"/>
        <end position="1181"/>
    </location>
</feature>